<gene>
    <name evidence="2" type="ORF">M9189_10595</name>
</gene>
<evidence type="ECO:0000259" key="1">
    <source>
        <dbReference type="Pfam" id="PF13480"/>
    </source>
</evidence>
<dbReference type="RefSeq" id="WP_250723087.1">
    <property type="nucleotide sequence ID" value="NZ_CP098400.1"/>
</dbReference>
<protein>
    <submittedName>
        <fullName evidence="2">GNAT family N-acetyltransferase</fullName>
    </submittedName>
</protein>
<dbReference type="AlphaFoldDB" id="A0A9J6ZP56"/>
<reference evidence="2" key="1">
    <citation type="submission" date="2022-05" db="EMBL/GenBank/DDBJ databases">
        <authorList>
            <person name="Sun X."/>
        </authorList>
    </citation>
    <scope>NUCLEOTIDE SEQUENCE</scope>
    <source>
        <strain evidence="2">Ai-910</strain>
    </source>
</reference>
<dbReference type="EMBL" id="CP098400">
    <property type="protein sequence ID" value="URW79302.1"/>
    <property type="molecule type" value="Genomic_DNA"/>
</dbReference>
<keyword evidence="3" id="KW-1185">Reference proteome</keyword>
<sequence length="354" mass="41505">MQGNGKVSIKRVSREEYDRDFEKYHYSLFLVSDYAESFRDDRELYYLHFEMDGKVVAKLAAFRMNGTKMLGKWLYCDAAPAMLDEDEYVYNECLSVLLSWAKKNRLSKIVVGYLDQQHQLYCKAKGYISRTNREFIRFFDPAEEVITFSKSLRYNVRKALRVNPVFVEETSERILQKLHELLQATHACRNDKHKGHYRMYPYIGMTKEGVDKLFYSGYIKLFHVEVDGEIHCVRLAIEKDKRMFGLMIAGDEFSYKHSLAHFLQHELITKLHNEGYKYYNIAGSKFREDGLVAYKESLGCMRYTVHGGYTRFLTFPRVMLNPLMDAGKVVARNKKLKKVIAVVYKTLTGFEADL</sequence>
<dbReference type="Pfam" id="PF13480">
    <property type="entry name" value="Acetyltransf_6"/>
    <property type="match status" value="1"/>
</dbReference>
<proteinExistence type="predicted"/>
<evidence type="ECO:0000313" key="2">
    <source>
        <dbReference type="EMBL" id="URW79302.1"/>
    </source>
</evidence>
<reference evidence="2" key="2">
    <citation type="submission" date="2022-06" db="EMBL/GenBank/DDBJ databases">
        <title>Xiashengella guii gen. nov. sp. nov., a bacterium isolated form anaerobic digestion tank.</title>
        <authorList>
            <person name="Huang H."/>
        </authorList>
    </citation>
    <scope>NUCLEOTIDE SEQUENCE</scope>
    <source>
        <strain evidence="2">Ai-910</strain>
    </source>
</reference>
<organism evidence="2 3">
    <name type="scientific">Xiashengella succiniciproducens</name>
    <dbReference type="NCBI Taxonomy" id="2949635"/>
    <lineage>
        <taxon>Bacteria</taxon>
        <taxon>Pseudomonadati</taxon>
        <taxon>Bacteroidota</taxon>
        <taxon>Bacteroidia</taxon>
        <taxon>Marinilabiliales</taxon>
        <taxon>Marinilabiliaceae</taxon>
        <taxon>Xiashengella</taxon>
    </lineage>
</organism>
<dbReference type="SUPFAM" id="SSF55729">
    <property type="entry name" value="Acyl-CoA N-acyltransferases (Nat)"/>
    <property type="match status" value="1"/>
</dbReference>
<accession>A0A9J6ZP56</accession>
<dbReference type="KEGG" id="alkq:M9189_10595"/>
<evidence type="ECO:0000313" key="3">
    <source>
        <dbReference type="Proteomes" id="UP001056426"/>
    </source>
</evidence>
<dbReference type="Gene3D" id="3.40.630.30">
    <property type="match status" value="1"/>
</dbReference>
<dbReference type="InterPro" id="IPR038740">
    <property type="entry name" value="BioF2-like_GNAT_dom"/>
</dbReference>
<feature type="domain" description="BioF2-like acetyltransferase" evidence="1">
    <location>
        <begin position="149"/>
        <end position="283"/>
    </location>
</feature>
<name>A0A9J6ZP56_9BACT</name>
<dbReference type="Proteomes" id="UP001056426">
    <property type="component" value="Chromosome"/>
</dbReference>
<dbReference type="InterPro" id="IPR016181">
    <property type="entry name" value="Acyl_CoA_acyltransferase"/>
</dbReference>